<dbReference type="GO" id="GO:0035556">
    <property type="term" value="P:intracellular signal transduction"/>
    <property type="evidence" value="ECO:0007669"/>
    <property type="project" value="InterPro"/>
</dbReference>
<proteinExistence type="predicted"/>
<feature type="domain" description="Guanylate cyclase" evidence="1">
    <location>
        <begin position="9"/>
        <end position="123"/>
    </location>
</feature>
<dbReference type="EMBL" id="UINC01106789">
    <property type="protein sequence ID" value="SVC71690.1"/>
    <property type="molecule type" value="Genomic_DNA"/>
</dbReference>
<dbReference type="InterPro" id="IPR050697">
    <property type="entry name" value="Adenylyl/Guanylyl_Cyclase_3/4"/>
</dbReference>
<dbReference type="SUPFAM" id="SSF55073">
    <property type="entry name" value="Nucleotide cyclase"/>
    <property type="match status" value="1"/>
</dbReference>
<sequence>KEVQSILTPIMFTDLVNYSNMVAKNEKAALSLLEEHNEIIFPIIKANDGKIIKLIGDAIFARFKSPLGSVQSAVEIQSKLKERNSKNSKDERMQIRIGLHTGEVVEKDDDLFGHDVNLCSRIKGVSQPGSITISEEIYTSVSAEEALFHRKIGHVKLKNIPDPKILYKTYIDSFDFDGESDKELYNSFEEKGIEIVDIEKYESQQIRSIGVLYFTNLGTEEDEYHSHNFTKDLIEDFQSVKKMRVPSLNDISKYKNQDQPLSEIARKLQVNQLIWGSLFIKADKASINVEFLDTDLGKTLWSQSCEIDVNTITHVHNQILENILGLLGLEIPEKKGRIPNSDWMV</sequence>
<dbReference type="InterPro" id="IPR029787">
    <property type="entry name" value="Nucleotide_cyclase"/>
</dbReference>
<dbReference type="PROSITE" id="PS50125">
    <property type="entry name" value="GUANYLATE_CYCLASE_2"/>
    <property type="match status" value="1"/>
</dbReference>
<feature type="non-terminal residue" evidence="2">
    <location>
        <position position="345"/>
    </location>
</feature>
<protein>
    <recommendedName>
        <fullName evidence="1">Guanylate cyclase domain-containing protein</fullName>
    </recommendedName>
</protein>
<reference evidence="2" key="1">
    <citation type="submission" date="2018-05" db="EMBL/GenBank/DDBJ databases">
        <authorList>
            <person name="Lanie J.A."/>
            <person name="Ng W.-L."/>
            <person name="Kazmierczak K.M."/>
            <person name="Andrzejewski T.M."/>
            <person name="Davidsen T.M."/>
            <person name="Wayne K.J."/>
            <person name="Tettelin H."/>
            <person name="Glass J.I."/>
            <person name="Rusch D."/>
            <person name="Podicherti R."/>
            <person name="Tsui H.-C.T."/>
            <person name="Winkler M.E."/>
        </authorList>
    </citation>
    <scope>NUCLEOTIDE SEQUENCE</scope>
</reference>
<dbReference type="GO" id="GO:0006171">
    <property type="term" value="P:cAMP biosynthetic process"/>
    <property type="evidence" value="ECO:0007669"/>
    <property type="project" value="TreeGrafter"/>
</dbReference>
<name>A0A382PFV9_9ZZZZ</name>
<feature type="non-terminal residue" evidence="2">
    <location>
        <position position="1"/>
    </location>
</feature>
<dbReference type="Pfam" id="PF00211">
    <property type="entry name" value="Guanylate_cyc"/>
    <property type="match status" value="1"/>
</dbReference>
<dbReference type="Gene3D" id="3.30.70.1230">
    <property type="entry name" value="Nucleotide cyclase"/>
    <property type="match status" value="1"/>
</dbReference>
<accession>A0A382PFV9</accession>
<evidence type="ECO:0000313" key="2">
    <source>
        <dbReference type="EMBL" id="SVC71690.1"/>
    </source>
</evidence>
<dbReference type="InterPro" id="IPR001054">
    <property type="entry name" value="A/G_cyclase"/>
</dbReference>
<evidence type="ECO:0000259" key="1">
    <source>
        <dbReference type="PROSITE" id="PS50125"/>
    </source>
</evidence>
<dbReference type="AlphaFoldDB" id="A0A382PFV9"/>
<dbReference type="CDD" id="cd07302">
    <property type="entry name" value="CHD"/>
    <property type="match status" value="1"/>
</dbReference>
<dbReference type="SMART" id="SM00044">
    <property type="entry name" value="CYCc"/>
    <property type="match status" value="1"/>
</dbReference>
<dbReference type="PANTHER" id="PTHR43081:SF19">
    <property type="entry name" value="PH-SENSITIVE ADENYLATE CYCLASE RV1264"/>
    <property type="match status" value="1"/>
</dbReference>
<gene>
    <name evidence="2" type="ORF">METZ01_LOCUS324544</name>
</gene>
<organism evidence="2">
    <name type="scientific">marine metagenome</name>
    <dbReference type="NCBI Taxonomy" id="408172"/>
    <lineage>
        <taxon>unclassified sequences</taxon>
        <taxon>metagenomes</taxon>
        <taxon>ecological metagenomes</taxon>
    </lineage>
</organism>
<dbReference type="PANTHER" id="PTHR43081">
    <property type="entry name" value="ADENYLATE CYCLASE, TERMINAL-DIFFERENTIATION SPECIFIC-RELATED"/>
    <property type="match status" value="1"/>
</dbReference>